<feature type="domain" description="HTH luxR-type" evidence="4">
    <location>
        <begin position="1"/>
        <end position="61"/>
    </location>
</feature>
<dbReference type="EMBL" id="BSVA01000001">
    <property type="protein sequence ID" value="GMA89575.1"/>
    <property type="molecule type" value="Genomic_DNA"/>
</dbReference>
<dbReference type="InterPro" id="IPR036388">
    <property type="entry name" value="WH-like_DNA-bd_sf"/>
</dbReference>
<dbReference type="CDD" id="cd06170">
    <property type="entry name" value="LuxR_C_like"/>
    <property type="match status" value="1"/>
</dbReference>
<name>A0ABQ6JSB9_9MICO</name>
<protein>
    <recommendedName>
        <fullName evidence="4">HTH luxR-type domain-containing protein</fullName>
    </recommendedName>
</protein>
<keyword evidence="2" id="KW-0238">DNA-binding</keyword>
<evidence type="ECO:0000256" key="3">
    <source>
        <dbReference type="ARBA" id="ARBA00023163"/>
    </source>
</evidence>
<reference evidence="6" key="1">
    <citation type="journal article" date="2019" name="Int. J. Syst. Evol. Microbiol.">
        <title>The Global Catalogue of Microorganisms (GCM) 10K type strain sequencing project: providing services to taxonomists for standard genome sequencing and annotation.</title>
        <authorList>
            <consortium name="The Broad Institute Genomics Platform"/>
            <consortium name="The Broad Institute Genome Sequencing Center for Infectious Disease"/>
            <person name="Wu L."/>
            <person name="Ma J."/>
        </authorList>
    </citation>
    <scope>NUCLEOTIDE SEQUENCE [LARGE SCALE GENOMIC DNA]</scope>
    <source>
        <strain evidence="6">NBRC 108755</strain>
    </source>
</reference>
<dbReference type="SUPFAM" id="SSF46894">
    <property type="entry name" value="C-terminal effector domain of the bipartite response regulators"/>
    <property type="match status" value="1"/>
</dbReference>
<evidence type="ECO:0000259" key="4">
    <source>
        <dbReference type="PROSITE" id="PS50043"/>
    </source>
</evidence>
<dbReference type="Gene3D" id="1.10.10.10">
    <property type="entry name" value="Winged helix-like DNA-binding domain superfamily/Winged helix DNA-binding domain"/>
    <property type="match status" value="1"/>
</dbReference>
<dbReference type="RefSeq" id="WP_284296910.1">
    <property type="nucleotide sequence ID" value="NZ_BSVA01000001.1"/>
</dbReference>
<evidence type="ECO:0000256" key="2">
    <source>
        <dbReference type="ARBA" id="ARBA00023125"/>
    </source>
</evidence>
<evidence type="ECO:0000313" key="6">
    <source>
        <dbReference type="Proteomes" id="UP001157069"/>
    </source>
</evidence>
<proteinExistence type="predicted"/>
<accession>A0ABQ6JSB9</accession>
<dbReference type="InterPro" id="IPR016032">
    <property type="entry name" value="Sig_transdc_resp-reg_C-effctor"/>
</dbReference>
<dbReference type="PRINTS" id="PR00038">
    <property type="entry name" value="HTHLUXR"/>
</dbReference>
<dbReference type="PANTHER" id="PTHR44688:SF16">
    <property type="entry name" value="DNA-BINDING TRANSCRIPTIONAL ACTIVATOR DEVR_DOSR"/>
    <property type="match status" value="1"/>
</dbReference>
<dbReference type="SMART" id="SM00421">
    <property type="entry name" value="HTH_LUXR"/>
    <property type="match status" value="1"/>
</dbReference>
<gene>
    <name evidence="5" type="ORF">GCM10025869_01040</name>
</gene>
<keyword evidence="6" id="KW-1185">Reference proteome</keyword>
<dbReference type="PANTHER" id="PTHR44688">
    <property type="entry name" value="DNA-BINDING TRANSCRIPTIONAL ACTIVATOR DEVR_DOSR"/>
    <property type="match status" value="1"/>
</dbReference>
<organism evidence="5 6">
    <name type="scientific">Homoserinibacter gongjuensis</name>
    <dbReference type="NCBI Taxonomy" id="1162968"/>
    <lineage>
        <taxon>Bacteria</taxon>
        <taxon>Bacillati</taxon>
        <taxon>Actinomycetota</taxon>
        <taxon>Actinomycetes</taxon>
        <taxon>Micrococcales</taxon>
        <taxon>Microbacteriaceae</taxon>
        <taxon>Homoserinibacter</taxon>
    </lineage>
</organism>
<keyword evidence="1" id="KW-0805">Transcription regulation</keyword>
<keyword evidence="3" id="KW-0804">Transcription</keyword>
<dbReference type="Proteomes" id="UP001157069">
    <property type="component" value="Unassembled WGS sequence"/>
</dbReference>
<dbReference type="PROSITE" id="PS50043">
    <property type="entry name" value="HTH_LUXR_2"/>
    <property type="match status" value="1"/>
</dbReference>
<sequence length="73" mass="7878">MHLTPRESVVLRALAEHGSVREIAEALVVSPHTIKTQLQGLYRKLGVTSRRSAVVVAEELGLLGDHSAGHSEL</sequence>
<dbReference type="Pfam" id="PF00196">
    <property type="entry name" value="GerE"/>
    <property type="match status" value="1"/>
</dbReference>
<evidence type="ECO:0000256" key="1">
    <source>
        <dbReference type="ARBA" id="ARBA00023015"/>
    </source>
</evidence>
<comment type="caution">
    <text evidence="5">The sequence shown here is derived from an EMBL/GenBank/DDBJ whole genome shotgun (WGS) entry which is preliminary data.</text>
</comment>
<evidence type="ECO:0000313" key="5">
    <source>
        <dbReference type="EMBL" id="GMA89575.1"/>
    </source>
</evidence>
<dbReference type="InterPro" id="IPR000792">
    <property type="entry name" value="Tscrpt_reg_LuxR_C"/>
</dbReference>